<evidence type="ECO:0000313" key="1">
    <source>
        <dbReference type="EMBL" id="QNN49429.1"/>
    </source>
</evidence>
<protein>
    <recommendedName>
        <fullName evidence="3">DUF559 domain-containing protein</fullName>
    </recommendedName>
</protein>
<dbReference type="EMBL" id="CP060712">
    <property type="protein sequence ID" value="QNN49429.1"/>
    <property type="molecule type" value="Genomic_DNA"/>
</dbReference>
<evidence type="ECO:0008006" key="3">
    <source>
        <dbReference type="Google" id="ProtNLM"/>
    </source>
</evidence>
<reference evidence="1 2" key="1">
    <citation type="submission" date="2020-08" db="EMBL/GenBank/DDBJ databases">
        <title>Genome sequence of Phycicoccus endophyticus JCM 31784T.</title>
        <authorList>
            <person name="Hyun D.-W."/>
            <person name="Bae J.-W."/>
        </authorList>
    </citation>
    <scope>NUCLEOTIDE SEQUENCE [LARGE SCALE GENOMIC DNA]</scope>
    <source>
        <strain evidence="1 2">JCM 31784</strain>
    </source>
</reference>
<dbReference type="AlphaFoldDB" id="A0A7G9R1F4"/>
<name>A0A7G9R1F4_9MICO</name>
<dbReference type="RefSeq" id="WP_166099435.1">
    <property type="nucleotide sequence ID" value="NZ_BMMY01000005.1"/>
</dbReference>
<accession>A0A7G9R1F4</accession>
<evidence type="ECO:0000313" key="2">
    <source>
        <dbReference type="Proteomes" id="UP000515976"/>
    </source>
</evidence>
<gene>
    <name evidence="1" type="ORF">H9L10_14780</name>
</gene>
<dbReference type="Proteomes" id="UP000515976">
    <property type="component" value="Chromosome"/>
</dbReference>
<sequence>MDTWSQVAGRQAGVVSYRQLRELAVGRALVRHKLASGRWVRRTDAVVTTTTGPLSEEQRRWVAVLHCGPGAMLGGLTALAVRGLRGWPREDVTVIVENADSFDPVEGVRTFRTRRPLDSLRGDDDLPCCRVEPAALLWAGHEPHPRSAMGLLAAVVQQQLTSPERLAAWVEALRPLRRAPMIRDLLHDLAGGSQSLGEVDVVRMCRAAGLRPPNRQTRRVDRSGRVRFTDCEWELDDGRTLVLEVDGGFHLEVVHYEEDVRRHRSLTTPDRIVVRCTTQELRREPWVVTNDLRALGVPRLDAA</sequence>
<dbReference type="KEGG" id="pei:H9L10_14780"/>
<proteinExistence type="predicted"/>
<organism evidence="1 2">
    <name type="scientific">Phycicoccus endophyticus</name>
    <dbReference type="NCBI Taxonomy" id="1690220"/>
    <lineage>
        <taxon>Bacteria</taxon>
        <taxon>Bacillati</taxon>
        <taxon>Actinomycetota</taxon>
        <taxon>Actinomycetes</taxon>
        <taxon>Micrococcales</taxon>
        <taxon>Intrasporangiaceae</taxon>
        <taxon>Phycicoccus</taxon>
    </lineage>
</organism>
<keyword evidence="2" id="KW-1185">Reference proteome</keyword>